<evidence type="ECO:0000313" key="3">
    <source>
        <dbReference type="EMBL" id="ATF25466.1"/>
    </source>
</evidence>
<dbReference type="EMBL" id="OUNC01000083">
    <property type="protein sequence ID" value="SPP30819.1"/>
    <property type="molecule type" value="Genomic_DNA"/>
</dbReference>
<dbReference type="InterPro" id="IPR043129">
    <property type="entry name" value="ATPase_NBD"/>
</dbReference>
<keyword evidence="5" id="KW-1185">Reference proteome</keyword>
<reference evidence="3 5" key="1">
    <citation type="submission" date="2017-09" db="EMBL/GenBank/DDBJ databases">
        <title>Complete Genome Sequences of Two Strains of the Meat Spoilage Bacterium Brochothrix thermosphacta Isolated from Ground Chicken.</title>
        <authorList>
            <person name="Paoli G.C."/>
            <person name="Wijey C."/>
            <person name="Chen C.-Y."/>
            <person name="Nguyen L."/>
            <person name="Yan X."/>
            <person name="Irwin P.L."/>
        </authorList>
    </citation>
    <scope>NUCLEOTIDE SEQUENCE [LARGE SCALE GENOMIC DNA]</scope>
    <source>
        <strain evidence="3 5">BI</strain>
    </source>
</reference>
<comment type="similarity">
    <text evidence="1">Belongs to the GppA/Ppx family.</text>
</comment>
<sequence length="303" mass="33036">MLLVAIIDIGSNSIRLTIYDGHDPQKITIIHKATHFTRLSSGMNQTGRLAPDKMAEALAILAEFKQIMKEHNVTRYKAIATAAVRAASNQAYFIKNVAESTGIDITVISGLDEAYYDYLGVISGLPNLKDAVMVDTGGGSCEIVYIKDGKLHDSTSLQIGAVTLSDKFKATDYHWTTNMKEQLALYVHDEIAKVTFLNGLKGIPCVAVGGSNRSLMRVSQGNENSVQGCEMTKREVISLIDTITAQTIEERKKIIALGEKRAENIVAGLAPIKEIIQLIDSPKLIFSEKGLKEGVLLSILTEQ</sequence>
<evidence type="ECO:0000256" key="1">
    <source>
        <dbReference type="ARBA" id="ARBA00007125"/>
    </source>
</evidence>
<accession>A0A1D2K261</accession>
<evidence type="ECO:0000313" key="4">
    <source>
        <dbReference type="EMBL" id="SPP30819.1"/>
    </source>
</evidence>
<dbReference type="KEGG" id="bths:CNY62_03095"/>
<dbReference type="CDD" id="cd24052">
    <property type="entry name" value="ASKHA_NBD_HpPPX-GppA-like"/>
    <property type="match status" value="1"/>
</dbReference>
<protein>
    <submittedName>
        <fullName evidence="4">Putative exopolyphosphatase, Ppx</fullName>
        <ecNumber evidence="4">3.6.1.11</ecNumber>
    </submittedName>
</protein>
<dbReference type="AlphaFoldDB" id="A0A1D2K261"/>
<dbReference type="RefSeq" id="WP_069119605.1">
    <property type="nucleotide sequence ID" value="NZ_CBCPHX010000005.1"/>
</dbReference>
<evidence type="ECO:0000313" key="6">
    <source>
        <dbReference type="Proteomes" id="UP000270190"/>
    </source>
</evidence>
<organism evidence="3 5">
    <name type="scientific">Brochothrix thermosphacta</name>
    <name type="common">Microbacterium thermosphactum</name>
    <dbReference type="NCBI Taxonomy" id="2756"/>
    <lineage>
        <taxon>Bacteria</taxon>
        <taxon>Bacillati</taxon>
        <taxon>Bacillota</taxon>
        <taxon>Bacilli</taxon>
        <taxon>Bacillales</taxon>
        <taxon>Listeriaceae</taxon>
        <taxon>Brochothrix</taxon>
    </lineage>
</organism>
<dbReference type="InterPro" id="IPR003695">
    <property type="entry name" value="Ppx_GppA_N"/>
</dbReference>
<dbReference type="Proteomes" id="UP000243591">
    <property type="component" value="Chromosome"/>
</dbReference>
<feature type="domain" description="Ppx/GppA phosphatase N-terminal" evidence="2">
    <location>
        <begin position="22"/>
        <end position="301"/>
    </location>
</feature>
<gene>
    <name evidence="4" type="ORF">BTBSAS_90033</name>
    <name evidence="3" type="ORF">CNY62_03095</name>
</gene>
<reference evidence="6" key="2">
    <citation type="submission" date="2018-04" db="EMBL/GenBank/DDBJ databases">
        <authorList>
            <person name="Illikoud N."/>
        </authorList>
    </citation>
    <scope>NUCLEOTIDE SEQUENCE [LARGE SCALE GENOMIC DNA]</scope>
</reference>
<dbReference type="Proteomes" id="UP000270190">
    <property type="component" value="Unassembled WGS sequence"/>
</dbReference>
<keyword evidence="4" id="KW-0378">Hydrolase</keyword>
<evidence type="ECO:0000313" key="5">
    <source>
        <dbReference type="Proteomes" id="UP000243591"/>
    </source>
</evidence>
<dbReference type="GeneID" id="66537986"/>
<dbReference type="Gene3D" id="3.30.420.40">
    <property type="match status" value="1"/>
</dbReference>
<dbReference type="SUPFAM" id="SSF53067">
    <property type="entry name" value="Actin-like ATPase domain"/>
    <property type="match status" value="2"/>
</dbReference>
<dbReference type="InterPro" id="IPR050273">
    <property type="entry name" value="GppA/Ppx_hydrolase"/>
</dbReference>
<dbReference type="STRING" id="2756.BFR44_00785"/>
<evidence type="ECO:0000259" key="2">
    <source>
        <dbReference type="Pfam" id="PF02541"/>
    </source>
</evidence>
<name>A0A1D2K261_BROTH</name>
<dbReference type="PANTHER" id="PTHR30005:SF0">
    <property type="entry name" value="RETROGRADE REGULATION PROTEIN 2"/>
    <property type="match status" value="1"/>
</dbReference>
<dbReference type="GO" id="GO:0004309">
    <property type="term" value="F:exopolyphosphatase activity"/>
    <property type="evidence" value="ECO:0007669"/>
    <property type="project" value="UniProtKB-EC"/>
</dbReference>
<dbReference type="OrthoDB" id="9807195at2"/>
<reference evidence="4" key="3">
    <citation type="submission" date="2018-04" db="EMBL/GenBank/DDBJ databases">
        <authorList>
            <person name="Go L.Y."/>
            <person name="Mitchell J.A."/>
        </authorList>
    </citation>
    <scope>NUCLEOTIDE SEQUENCE</scope>
    <source>
        <strain evidence="4">BSAS1 3</strain>
    </source>
</reference>
<proteinExistence type="inferred from homology"/>
<dbReference type="Gene3D" id="3.30.420.150">
    <property type="entry name" value="Exopolyphosphatase. Domain 2"/>
    <property type="match status" value="1"/>
</dbReference>
<dbReference type="Pfam" id="PF02541">
    <property type="entry name" value="Ppx-GppA"/>
    <property type="match status" value="1"/>
</dbReference>
<dbReference type="EMBL" id="CP023483">
    <property type="protein sequence ID" value="ATF25466.1"/>
    <property type="molecule type" value="Genomic_DNA"/>
</dbReference>
<dbReference type="EC" id="3.6.1.11" evidence="4"/>
<dbReference type="PANTHER" id="PTHR30005">
    <property type="entry name" value="EXOPOLYPHOSPHATASE"/>
    <property type="match status" value="1"/>
</dbReference>